<dbReference type="RefSeq" id="WP_245375465.1">
    <property type="nucleotide sequence ID" value="NZ_JAGGLB010000006.1"/>
</dbReference>
<dbReference type="InterPro" id="IPR011990">
    <property type="entry name" value="TPR-like_helical_dom_sf"/>
</dbReference>
<feature type="domain" description="Glycosyltransferase 2-like" evidence="1">
    <location>
        <begin position="11"/>
        <end position="96"/>
    </location>
</feature>
<dbReference type="SUPFAM" id="SSF53448">
    <property type="entry name" value="Nucleotide-diphospho-sugar transferases"/>
    <property type="match status" value="1"/>
</dbReference>
<proteinExistence type="predicted"/>
<evidence type="ECO:0000259" key="1">
    <source>
        <dbReference type="Pfam" id="PF00535"/>
    </source>
</evidence>
<gene>
    <name evidence="2" type="ORF">J2Z66_002396</name>
</gene>
<keyword evidence="3" id="KW-1185">Reference proteome</keyword>
<protein>
    <submittedName>
        <fullName evidence="2">Glycosyltransferase involved in cell wall biosynthesis</fullName>
    </submittedName>
</protein>
<dbReference type="PANTHER" id="PTHR43630:SF2">
    <property type="entry name" value="GLYCOSYLTRANSFERASE"/>
    <property type="match status" value="1"/>
</dbReference>
<name>A0ABS4IUN0_9BACL</name>
<dbReference type="Pfam" id="PF00535">
    <property type="entry name" value="Glycos_transf_2"/>
    <property type="match status" value="1"/>
</dbReference>
<sequence>MTATNTTNSLSLCMIVKDEELFLENCLKQAQHAVDEIIIVDTGSTDRTKKIGLQYNARVFDFEWTGSFAEARNYGIGKASGAWILWLDADEVLEIEDPELWRTALSQCGNSCHVWSLPIVNYYGDFPIDRNKAYSLAQYRLFRNGLGLRFVNDIHEQLNVWELLQDKDATESYKLPTRIHHYGYLESVARVKKKHERNMAMLEKELQNPEHSPWIDYHVASEYYRTGAYKQVFDHLNTAIKGFISRGQLPPSLIYKMKYDTLLALGSFEGAWLGIDKAITLYPDYVDLHYYKGILLFAQKRYEEAEAVFRHCLVLGEDNLQYLTLRGAGSFRAESFIERCRAYLNNLYA</sequence>
<dbReference type="Gene3D" id="1.25.40.10">
    <property type="entry name" value="Tetratricopeptide repeat domain"/>
    <property type="match status" value="1"/>
</dbReference>
<dbReference type="SUPFAM" id="SSF48452">
    <property type="entry name" value="TPR-like"/>
    <property type="match status" value="1"/>
</dbReference>
<accession>A0ABS4IUN0</accession>
<dbReference type="Gene3D" id="3.90.550.10">
    <property type="entry name" value="Spore Coat Polysaccharide Biosynthesis Protein SpsA, Chain A"/>
    <property type="match status" value="1"/>
</dbReference>
<dbReference type="InterPro" id="IPR029044">
    <property type="entry name" value="Nucleotide-diphossugar_trans"/>
</dbReference>
<evidence type="ECO:0000313" key="2">
    <source>
        <dbReference type="EMBL" id="MBP1990790.1"/>
    </source>
</evidence>
<reference evidence="2 3" key="1">
    <citation type="submission" date="2021-03" db="EMBL/GenBank/DDBJ databases">
        <title>Genomic Encyclopedia of Type Strains, Phase IV (KMG-IV): sequencing the most valuable type-strain genomes for metagenomic binning, comparative biology and taxonomic classification.</title>
        <authorList>
            <person name="Goeker M."/>
        </authorList>
    </citation>
    <scope>NUCLEOTIDE SEQUENCE [LARGE SCALE GENOMIC DNA]</scope>
    <source>
        <strain evidence="2 3">DSM 26048</strain>
    </source>
</reference>
<comment type="caution">
    <text evidence="2">The sequence shown here is derived from an EMBL/GenBank/DDBJ whole genome shotgun (WGS) entry which is preliminary data.</text>
</comment>
<dbReference type="PANTHER" id="PTHR43630">
    <property type="entry name" value="POLY-BETA-1,6-N-ACETYL-D-GLUCOSAMINE SYNTHASE"/>
    <property type="match status" value="1"/>
</dbReference>
<dbReference type="EMBL" id="JAGGLB010000006">
    <property type="protein sequence ID" value="MBP1990790.1"/>
    <property type="molecule type" value="Genomic_DNA"/>
</dbReference>
<dbReference type="CDD" id="cd02511">
    <property type="entry name" value="Beta4Glucosyltransferase"/>
    <property type="match status" value="1"/>
</dbReference>
<dbReference type="InterPro" id="IPR001173">
    <property type="entry name" value="Glyco_trans_2-like"/>
</dbReference>
<organism evidence="2 3">
    <name type="scientific">Paenibacillus eucommiae</name>
    <dbReference type="NCBI Taxonomy" id="1355755"/>
    <lineage>
        <taxon>Bacteria</taxon>
        <taxon>Bacillati</taxon>
        <taxon>Bacillota</taxon>
        <taxon>Bacilli</taxon>
        <taxon>Bacillales</taxon>
        <taxon>Paenibacillaceae</taxon>
        <taxon>Paenibacillus</taxon>
    </lineage>
</organism>
<dbReference type="Proteomes" id="UP001519287">
    <property type="component" value="Unassembled WGS sequence"/>
</dbReference>
<evidence type="ECO:0000313" key="3">
    <source>
        <dbReference type="Proteomes" id="UP001519287"/>
    </source>
</evidence>